<gene>
    <name evidence="9" type="ORF">CQW29_06440</name>
</gene>
<evidence type="ECO:0000256" key="6">
    <source>
        <dbReference type="PIRSR" id="PIRSR000138-1"/>
    </source>
</evidence>
<comment type="caution">
    <text evidence="9">The sequence shown here is derived from an EMBL/GenBank/DDBJ whole genome shotgun (WGS) entry which is preliminary data.</text>
</comment>
<dbReference type="SUPFAM" id="SSF51395">
    <property type="entry name" value="FMN-linked oxidoreductases"/>
    <property type="match status" value="1"/>
</dbReference>
<evidence type="ECO:0000256" key="1">
    <source>
        <dbReference type="ARBA" id="ARBA00001917"/>
    </source>
</evidence>
<evidence type="ECO:0000259" key="8">
    <source>
        <dbReference type="PROSITE" id="PS51349"/>
    </source>
</evidence>
<evidence type="ECO:0000256" key="7">
    <source>
        <dbReference type="PIRSR" id="PIRSR000138-2"/>
    </source>
</evidence>
<proteinExistence type="inferred from homology"/>
<comment type="cofactor">
    <cofactor evidence="1">
        <name>FMN</name>
        <dbReference type="ChEBI" id="CHEBI:58210"/>
    </cofactor>
</comment>
<keyword evidence="4" id="KW-0560">Oxidoreductase</keyword>
<keyword evidence="3 7" id="KW-0288">FMN</keyword>
<evidence type="ECO:0000313" key="10">
    <source>
        <dbReference type="Proteomes" id="UP000239181"/>
    </source>
</evidence>
<feature type="binding site" evidence="7">
    <location>
        <begin position="79"/>
        <end position="81"/>
    </location>
    <ligand>
        <name>FMN</name>
        <dbReference type="ChEBI" id="CHEBI:58210"/>
    </ligand>
</feature>
<dbReference type="Pfam" id="PF01070">
    <property type="entry name" value="FMN_dh"/>
    <property type="match status" value="1"/>
</dbReference>
<dbReference type="GO" id="GO:0004459">
    <property type="term" value="F:L-lactate dehydrogenase (NAD+) activity"/>
    <property type="evidence" value="ECO:0007669"/>
    <property type="project" value="TreeGrafter"/>
</dbReference>
<feature type="binding site" evidence="7">
    <location>
        <position position="272"/>
    </location>
    <ligand>
        <name>FMN</name>
        <dbReference type="ChEBI" id="CHEBI:58210"/>
    </ligand>
</feature>
<feature type="binding site" evidence="7">
    <location>
        <position position="156"/>
    </location>
    <ligand>
        <name>FMN</name>
        <dbReference type="ChEBI" id="CHEBI:58210"/>
    </ligand>
</feature>
<name>A0A2S9IF71_9GAMM</name>
<dbReference type="PANTHER" id="PTHR10578">
    <property type="entry name" value="S -2-HYDROXY-ACID OXIDASE-RELATED"/>
    <property type="match status" value="1"/>
</dbReference>
<evidence type="ECO:0000256" key="3">
    <source>
        <dbReference type="ARBA" id="ARBA00022643"/>
    </source>
</evidence>
<keyword evidence="10" id="KW-1185">Reference proteome</keyword>
<evidence type="ECO:0000256" key="4">
    <source>
        <dbReference type="ARBA" id="ARBA00023002"/>
    </source>
</evidence>
<organism evidence="9 10">
    <name type="scientific">Pantoea coffeiphila</name>
    <dbReference type="NCBI Taxonomy" id="1465635"/>
    <lineage>
        <taxon>Bacteria</taxon>
        <taxon>Pseudomonadati</taxon>
        <taxon>Pseudomonadota</taxon>
        <taxon>Gammaproteobacteria</taxon>
        <taxon>Enterobacterales</taxon>
        <taxon>Erwiniaceae</taxon>
        <taxon>Pantoea</taxon>
    </lineage>
</organism>
<dbReference type="AlphaFoldDB" id="A0A2S9IF71"/>
<feature type="binding site" evidence="7">
    <location>
        <position position="250"/>
    </location>
    <ligand>
        <name>FMN</name>
        <dbReference type="ChEBI" id="CHEBI:58210"/>
    </ligand>
</feature>
<protein>
    <submittedName>
        <fullName evidence="9">Mandelate dehydrogenase</fullName>
    </submittedName>
</protein>
<feature type="binding site" evidence="7">
    <location>
        <position position="131"/>
    </location>
    <ligand>
        <name>glyoxylate</name>
        <dbReference type="ChEBI" id="CHEBI:36655"/>
    </ligand>
</feature>
<evidence type="ECO:0000256" key="2">
    <source>
        <dbReference type="ARBA" id="ARBA00022630"/>
    </source>
</evidence>
<dbReference type="GO" id="GO:0009060">
    <property type="term" value="P:aerobic respiration"/>
    <property type="evidence" value="ECO:0007669"/>
    <property type="project" value="TreeGrafter"/>
</dbReference>
<dbReference type="GO" id="GO:0005886">
    <property type="term" value="C:plasma membrane"/>
    <property type="evidence" value="ECO:0007669"/>
    <property type="project" value="TreeGrafter"/>
</dbReference>
<dbReference type="GO" id="GO:0010181">
    <property type="term" value="F:FMN binding"/>
    <property type="evidence" value="ECO:0007669"/>
    <property type="project" value="InterPro"/>
</dbReference>
<feature type="binding site" evidence="7">
    <location>
        <begin position="303"/>
        <end position="307"/>
    </location>
    <ligand>
        <name>FMN</name>
        <dbReference type="ChEBI" id="CHEBI:58210"/>
    </ligand>
</feature>
<feature type="binding site" evidence="7">
    <location>
        <position position="108"/>
    </location>
    <ligand>
        <name>FMN</name>
        <dbReference type="ChEBI" id="CHEBI:58210"/>
    </ligand>
</feature>
<feature type="binding site" evidence="7">
    <location>
        <begin position="326"/>
        <end position="327"/>
    </location>
    <ligand>
        <name>FMN</name>
        <dbReference type="ChEBI" id="CHEBI:58210"/>
    </ligand>
</feature>
<feature type="binding site" evidence="7">
    <location>
        <position position="165"/>
    </location>
    <ligand>
        <name>glyoxylate</name>
        <dbReference type="ChEBI" id="CHEBI:36655"/>
    </ligand>
</feature>
<dbReference type="InterPro" id="IPR037396">
    <property type="entry name" value="FMN_HAD"/>
</dbReference>
<feature type="domain" description="FMN hydroxy acid dehydrogenase" evidence="8">
    <location>
        <begin position="1"/>
        <end position="376"/>
    </location>
</feature>
<accession>A0A2S9IF71</accession>
<dbReference type="InterPro" id="IPR008259">
    <property type="entry name" value="FMN_hydac_DH_AS"/>
</dbReference>
<dbReference type="PIRSF" id="PIRSF000138">
    <property type="entry name" value="Al-hdrx_acd_dh"/>
    <property type="match status" value="1"/>
</dbReference>
<dbReference type="Proteomes" id="UP000239181">
    <property type="component" value="Unassembled WGS sequence"/>
</dbReference>
<dbReference type="InterPro" id="IPR013785">
    <property type="entry name" value="Aldolase_TIM"/>
</dbReference>
<feature type="binding site" evidence="7">
    <location>
        <position position="274"/>
    </location>
    <ligand>
        <name>glyoxylate</name>
        <dbReference type="ChEBI" id="CHEBI:36655"/>
    </ligand>
</feature>
<dbReference type="EMBL" id="PDET01000003">
    <property type="protein sequence ID" value="PRD16441.1"/>
    <property type="molecule type" value="Genomic_DNA"/>
</dbReference>
<feature type="active site" description="Proton acceptor" evidence="6">
    <location>
        <position position="274"/>
    </location>
</feature>
<feature type="binding site" evidence="7">
    <location>
        <position position="129"/>
    </location>
    <ligand>
        <name>FMN</name>
        <dbReference type="ChEBI" id="CHEBI:58210"/>
    </ligand>
</feature>
<comment type="similarity">
    <text evidence="5">Belongs to the FMN-dependent alpha-hydroxy acid dehydrogenase family.</text>
</comment>
<sequence length="376" mass="40953">MKGKLVNVEDYRRLAAKTLPRIIFDFLEGGAEDEKGLVHNRDVFDQWRFTPHRLVDVSERNISTRLFGKNWSAPFAIAPTGFNGALWPGGDIKLAKAAASANIPFILSTASNASIEDVARCAEGEKWFQLYVVQQQLAEQLVMRALNAGYTTLIVTVDVGVNGNRERDRRNQFSLPLKITPSLLMSGCCHPAWSMRFLQNGMPQLANFVSAESGSLEAQAAVMSRQMDAGFNPNSLKRIREMWPHKLLVKGIIRPEDAELCVACGVDGVILSNHGGRQLDGNLSPLETLADVAARIDSPVLADSGFRRGSDIVKALCLGADMVLLGRATLYGLAARGLRGVDEVIALLKSEVDCTLAQIGCPAVDDLSAAYLQRMS</sequence>
<feature type="binding site" evidence="7">
    <location>
        <position position="277"/>
    </location>
    <ligand>
        <name>glyoxylate</name>
        <dbReference type="ChEBI" id="CHEBI:36655"/>
    </ligand>
</feature>
<dbReference type="InterPro" id="IPR012133">
    <property type="entry name" value="Alpha-hydoxy_acid_DH_FMN"/>
</dbReference>
<dbReference type="PROSITE" id="PS00557">
    <property type="entry name" value="FMN_HYDROXY_ACID_DH_1"/>
    <property type="match status" value="1"/>
</dbReference>
<dbReference type="InterPro" id="IPR000262">
    <property type="entry name" value="FMN-dep_DH"/>
</dbReference>
<keyword evidence="2 7" id="KW-0285">Flavoprotein</keyword>
<evidence type="ECO:0000256" key="5">
    <source>
        <dbReference type="ARBA" id="ARBA00024042"/>
    </source>
</evidence>
<reference evidence="9 10" key="1">
    <citation type="submission" date="2017-10" db="EMBL/GenBank/DDBJ databases">
        <title>Draft genome of two endophytic bacteria isolated from 'guarana' Paullinia cupana (Mart.) Ducke.</title>
        <authorList>
            <person name="Siqueira K.A."/>
            <person name="Liotti R.G."/>
            <person name="Mendes T.A."/>
            <person name="Soares M.A."/>
        </authorList>
    </citation>
    <scope>NUCLEOTIDE SEQUENCE [LARGE SCALE GENOMIC DNA]</scope>
    <source>
        <strain evidence="9 10">342</strain>
    </source>
</reference>
<evidence type="ECO:0000313" key="9">
    <source>
        <dbReference type="EMBL" id="PRD16441.1"/>
    </source>
</evidence>
<dbReference type="Gene3D" id="3.20.20.70">
    <property type="entry name" value="Aldolase class I"/>
    <property type="match status" value="1"/>
</dbReference>
<dbReference type="OrthoDB" id="9770452at2"/>
<dbReference type="FunFam" id="3.20.20.70:FF:000029">
    <property type="entry name" value="L-lactate dehydrogenase"/>
    <property type="match status" value="1"/>
</dbReference>
<dbReference type="PANTHER" id="PTHR10578:SF107">
    <property type="entry name" value="2-HYDROXYACID OXIDASE 1"/>
    <property type="match status" value="1"/>
</dbReference>
<dbReference type="PROSITE" id="PS51349">
    <property type="entry name" value="FMN_HYDROXY_ACID_DH_2"/>
    <property type="match status" value="1"/>
</dbReference>